<dbReference type="Proteomes" id="UP000269097">
    <property type="component" value="Chromosome"/>
</dbReference>
<keyword evidence="3" id="KW-1185">Reference proteome</keyword>
<proteinExistence type="predicted"/>
<dbReference type="AlphaFoldDB" id="A0A3G3JXE6"/>
<evidence type="ECO:0000256" key="1">
    <source>
        <dbReference type="SAM" id="SignalP"/>
    </source>
</evidence>
<gene>
    <name evidence="2" type="ORF">EAV92_10300</name>
</gene>
<protein>
    <submittedName>
        <fullName evidence="2">Uncharacterized protein</fullName>
    </submittedName>
</protein>
<name>A0A3G3JXE6_9BACL</name>
<accession>A0A3G3JXE6</accession>
<dbReference type="KEGG" id="coh:EAV92_10300"/>
<feature type="signal peptide" evidence="1">
    <location>
        <begin position="1"/>
        <end position="24"/>
    </location>
</feature>
<organism evidence="2 3">
    <name type="scientific">Cohnella candidum</name>
    <dbReference type="NCBI Taxonomy" id="2674991"/>
    <lineage>
        <taxon>Bacteria</taxon>
        <taxon>Bacillati</taxon>
        <taxon>Bacillota</taxon>
        <taxon>Bacilli</taxon>
        <taxon>Bacillales</taxon>
        <taxon>Paenibacillaceae</taxon>
        <taxon>Cohnella</taxon>
    </lineage>
</organism>
<dbReference type="RefSeq" id="WP_123041000.1">
    <property type="nucleotide sequence ID" value="NZ_CP033433.1"/>
</dbReference>
<evidence type="ECO:0000313" key="3">
    <source>
        <dbReference type="Proteomes" id="UP000269097"/>
    </source>
</evidence>
<sequence>MFKKKLVLSLALGVGLFGAGTAFAAQETVPIETLQPAVNLEKPQLYGTGGKLILSDSPETFGGTGAFYRDVVEGEFRVFWHHQNTSTSAYSVGAAVTNTSSDTVKLYTKGKGVGVNLYVDVAGQLALSSFLTTEKDKTLAATLAPGQSYVVSAVTDPDLTNSGIVQFIAQTAIGNKPAAVTVTTLSYDTLPERPDQVTILPEDSHTRGTFPHFDRIGLLQYDTAMGNAFLRVDSAAYGQWSDSMPGEYEEGWDAVGGKAVINNGNYGVMYRFSVQVKNSLHERRTTSLFLNPSGGYGHFSLLWNKELYESGFVSWQNAWHVTDFSVNPHGAVYSSEMSLTGGSAGPQVIYFTNQAK</sequence>
<dbReference type="EMBL" id="CP033433">
    <property type="protein sequence ID" value="AYQ72918.1"/>
    <property type="molecule type" value="Genomic_DNA"/>
</dbReference>
<evidence type="ECO:0000313" key="2">
    <source>
        <dbReference type="EMBL" id="AYQ72918.1"/>
    </source>
</evidence>
<feature type="chain" id="PRO_5018308844" evidence="1">
    <location>
        <begin position="25"/>
        <end position="356"/>
    </location>
</feature>
<keyword evidence="1" id="KW-0732">Signal</keyword>
<reference evidence="2 3" key="1">
    <citation type="submission" date="2018-10" db="EMBL/GenBank/DDBJ databases">
        <title>Genome Sequence of Cohnella sp.</title>
        <authorList>
            <person name="Srinivasan S."/>
            <person name="Kim M.K."/>
        </authorList>
    </citation>
    <scope>NUCLEOTIDE SEQUENCE [LARGE SCALE GENOMIC DNA]</scope>
    <source>
        <strain evidence="2 3">18JY8-7</strain>
    </source>
</reference>